<keyword evidence="4" id="KW-1185">Reference proteome</keyword>
<feature type="domain" description="F-box" evidence="1">
    <location>
        <begin position="30"/>
        <end position="53"/>
    </location>
</feature>
<feature type="domain" description="KIB1-4 beta-propeller" evidence="2">
    <location>
        <begin position="87"/>
        <end position="323"/>
    </location>
</feature>
<sequence length="389" mass="42208">MAAPPLNAAGGGPRVPLSRGDIILALVGAYLSFADRLALRLVCRDWRRSCRRLGGVAPPPFPWLMLPPLAAPRGTAAHAPPPPRRRFYDIPGGRAYAYDVPAYHRCVATGGGWLVLAAVDPPRRLVLANPITGARRVLAWPFGEKGSEGIRAALTSSPADPACFLAVATDRLIAYCRPGRAGGGGWATLRAPGYRHDTIASDMVAVGSAVYLVDERRKIWRADLAAAEPKVERRDTAFGLPEEGEEDRWSHYLVEAFGNVHLVVSDERHRRLALFRLNWHPRTWVPSDASVLGDRVLLLGHGCSAAVPASAAAGRAPGTVLFARQPLETLHVGADIRDPAGAQQWFWSELRLDAGVDDPIVMRKTVPHWPGFFTAGDSFWFFPGIDRGA</sequence>
<name>A0A5J9SRN5_9POAL</name>
<protein>
    <recommendedName>
        <fullName evidence="5">F-box domain-containing protein</fullName>
    </recommendedName>
</protein>
<accession>A0A5J9SRN5</accession>
<proteinExistence type="predicted"/>
<dbReference type="CDD" id="cd09917">
    <property type="entry name" value="F-box_SF"/>
    <property type="match status" value="1"/>
</dbReference>
<reference evidence="3 4" key="1">
    <citation type="journal article" date="2019" name="Sci. Rep.">
        <title>A high-quality genome of Eragrostis curvula grass provides insights into Poaceae evolution and supports new strategies to enhance forage quality.</title>
        <authorList>
            <person name="Carballo J."/>
            <person name="Santos B.A.C.M."/>
            <person name="Zappacosta D."/>
            <person name="Garbus I."/>
            <person name="Selva J.P."/>
            <person name="Gallo C.A."/>
            <person name="Diaz A."/>
            <person name="Albertini E."/>
            <person name="Caccamo M."/>
            <person name="Echenique V."/>
        </authorList>
    </citation>
    <scope>NUCLEOTIDE SEQUENCE [LARGE SCALE GENOMIC DNA]</scope>
    <source>
        <strain evidence="4">cv. Victoria</strain>
        <tissue evidence="3">Leaf</tissue>
    </source>
</reference>
<dbReference type="OrthoDB" id="594799at2759"/>
<dbReference type="PANTHER" id="PTHR33110">
    <property type="entry name" value="F-BOX/KELCH-REPEAT PROTEIN-RELATED"/>
    <property type="match status" value="1"/>
</dbReference>
<evidence type="ECO:0000259" key="1">
    <source>
        <dbReference type="Pfam" id="PF00646"/>
    </source>
</evidence>
<dbReference type="InterPro" id="IPR001810">
    <property type="entry name" value="F-box_dom"/>
</dbReference>
<feature type="non-terminal residue" evidence="3">
    <location>
        <position position="1"/>
    </location>
</feature>
<dbReference type="Pfam" id="PF00646">
    <property type="entry name" value="F-box"/>
    <property type="match status" value="1"/>
</dbReference>
<comment type="caution">
    <text evidence="3">The sequence shown here is derived from an EMBL/GenBank/DDBJ whole genome shotgun (WGS) entry which is preliminary data.</text>
</comment>
<dbReference type="AlphaFoldDB" id="A0A5J9SRN5"/>
<evidence type="ECO:0000259" key="2">
    <source>
        <dbReference type="Pfam" id="PF03478"/>
    </source>
</evidence>
<evidence type="ECO:0008006" key="5">
    <source>
        <dbReference type="Google" id="ProtNLM"/>
    </source>
</evidence>
<dbReference type="Pfam" id="PF03478">
    <property type="entry name" value="Beta-prop_KIB1-4"/>
    <property type="match status" value="1"/>
</dbReference>
<gene>
    <name evidence="3" type="ORF">EJB05_52922</name>
</gene>
<organism evidence="3 4">
    <name type="scientific">Eragrostis curvula</name>
    <name type="common">weeping love grass</name>
    <dbReference type="NCBI Taxonomy" id="38414"/>
    <lineage>
        <taxon>Eukaryota</taxon>
        <taxon>Viridiplantae</taxon>
        <taxon>Streptophyta</taxon>
        <taxon>Embryophyta</taxon>
        <taxon>Tracheophyta</taxon>
        <taxon>Spermatophyta</taxon>
        <taxon>Magnoliopsida</taxon>
        <taxon>Liliopsida</taxon>
        <taxon>Poales</taxon>
        <taxon>Poaceae</taxon>
        <taxon>PACMAD clade</taxon>
        <taxon>Chloridoideae</taxon>
        <taxon>Eragrostideae</taxon>
        <taxon>Eragrostidinae</taxon>
        <taxon>Eragrostis</taxon>
    </lineage>
</organism>
<dbReference type="Gramene" id="TVU01619">
    <property type="protein sequence ID" value="TVU01619"/>
    <property type="gene ID" value="EJB05_52922"/>
</dbReference>
<dbReference type="EMBL" id="RWGY01000412">
    <property type="protein sequence ID" value="TVU01619.1"/>
    <property type="molecule type" value="Genomic_DNA"/>
</dbReference>
<dbReference type="PANTHER" id="PTHR33110:SF26">
    <property type="entry name" value="OS10G0550400 PROTEIN"/>
    <property type="match status" value="1"/>
</dbReference>
<evidence type="ECO:0000313" key="3">
    <source>
        <dbReference type="EMBL" id="TVU01619.1"/>
    </source>
</evidence>
<evidence type="ECO:0000313" key="4">
    <source>
        <dbReference type="Proteomes" id="UP000324897"/>
    </source>
</evidence>
<dbReference type="Proteomes" id="UP000324897">
    <property type="component" value="Unassembled WGS sequence"/>
</dbReference>
<dbReference type="InterPro" id="IPR005174">
    <property type="entry name" value="KIB1-4_b-propeller"/>
</dbReference>